<protein>
    <submittedName>
        <fullName evidence="1">Uncharacterized protein</fullName>
    </submittedName>
</protein>
<comment type="caution">
    <text evidence="1">The sequence shown here is derived from an EMBL/GenBank/DDBJ whole genome shotgun (WGS) entry which is preliminary data.</text>
</comment>
<organism evidence="1 2">
    <name type="scientific">Nocardia terrae</name>
    <dbReference type="NCBI Taxonomy" id="2675851"/>
    <lineage>
        <taxon>Bacteria</taxon>
        <taxon>Bacillati</taxon>
        <taxon>Actinomycetota</taxon>
        <taxon>Actinomycetes</taxon>
        <taxon>Mycobacteriales</taxon>
        <taxon>Nocardiaceae</taxon>
        <taxon>Nocardia</taxon>
    </lineage>
</organism>
<name>A0A7K1V833_9NOCA</name>
<dbReference type="Proteomes" id="UP000466794">
    <property type="component" value="Unassembled WGS sequence"/>
</dbReference>
<dbReference type="EMBL" id="WRPP01000010">
    <property type="protein sequence ID" value="MVU82619.1"/>
    <property type="molecule type" value="Genomic_DNA"/>
</dbReference>
<evidence type="ECO:0000313" key="1">
    <source>
        <dbReference type="EMBL" id="MVU82619.1"/>
    </source>
</evidence>
<reference evidence="1 2" key="1">
    <citation type="submission" date="2019-12" db="EMBL/GenBank/DDBJ databases">
        <title>Nocardia sp. nov. ET3-3 isolated from soil.</title>
        <authorList>
            <person name="Kanchanasin P."/>
            <person name="Tanasupawat S."/>
            <person name="Yuki M."/>
            <person name="Kudo T."/>
        </authorList>
    </citation>
    <scope>NUCLEOTIDE SEQUENCE [LARGE SCALE GENOMIC DNA]</scope>
    <source>
        <strain evidence="1 2">ET3-3</strain>
    </source>
</reference>
<accession>A0A7K1V833</accession>
<evidence type="ECO:0000313" key="2">
    <source>
        <dbReference type="Proteomes" id="UP000466794"/>
    </source>
</evidence>
<keyword evidence="2" id="KW-1185">Reference proteome</keyword>
<sequence length="34" mass="3967">MDLPGYRTLTEHQPVTFAVERDERGLHASMVRPR</sequence>
<gene>
    <name evidence="1" type="ORF">GPX89_35980</name>
</gene>
<proteinExistence type="predicted"/>
<dbReference type="AlphaFoldDB" id="A0A7K1V833"/>